<feature type="transmembrane region" description="Helical" evidence="1">
    <location>
        <begin position="67"/>
        <end position="92"/>
    </location>
</feature>
<evidence type="ECO:0000313" key="3">
    <source>
        <dbReference type="Proteomes" id="UP000320551"/>
    </source>
</evidence>
<name>A0A552DXN0_MICAE</name>
<comment type="caution">
    <text evidence="2">The sequence shown here is derived from an EMBL/GenBank/DDBJ whole genome shotgun (WGS) entry which is preliminary data.</text>
</comment>
<keyword evidence="1" id="KW-0812">Transmembrane</keyword>
<evidence type="ECO:0000256" key="1">
    <source>
        <dbReference type="SAM" id="Phobius"/>
    </source>
</evidence>
<dbReference type="AlphaFoldDB" id="A0A552DXN0"/>
<reference evidence="2 3" key="1">
    <citation type="submission" date="2019-01" db="EMBL/GenBank/DDBJ databases">
        <title>Coherence of Microcystis species and biogeography revealed through population genomics.</title>
        <authorList>
            <person name="Perez-Carrascal O.M."/>
            <person name="Terrat Y."/>
            <person name="Giani A."/>
            <person name="Fortin N."/>
            <person name="Tromas N."/>
            <person name="Shapiro B.J."/>
        </authorList>
    </citation>
    <scope>NUCLEOTIDE SEQUENCE [LARGE SCALE GENOMIC DNA]</scope>
    <source>
        <strain evidence="2">Ma_QC_B_20070730_S2</strain>
    </source>
</reference>
<keyword evidence="1" id="KW-0472">Membrane</keyword>
<proteinExistence type="predicted"/>
<dbReference type="EMBL" id="SFBK01000100">
    <property type="protein sequence ID" value="TRU26976.1"/>
    <property type="molecule type" value="Genomic_DNA"/>
</dbReference>
<gene>
    <name evidence="2" type="ORF">EWV80_07510</name>
</gene>
<organism evidence="2 3">
    <name type="scientific">Microcystis aeruginosa Ma_QC_B_20070730_S2</name>
    <dbReference type="NCBI Taxonomy" id="2486256"/>
    <lineage>
        <taxon>Bacteria</taxon>
        <taxon>Bacillati</taxon>
        <taxon>Cyanobacteriota</taxon>
        <taxon>Cyanophyceae</taxon>
        <taxon>Oscillatoriophycideae</taxon>
        <taxon>Chroococcales</taxon>
        <taxon>Microcystaceae</taxon>
        <taxon>Microcystis</taxon>
    </lineage>
</organism>
<keyword evidence="1" id="KW-1133">Transmembrane helix</keyword>
<dbReference type="Proteomes" id="UP000320551">
    <property type="component" value="Unassembled WGS sequence"/>
</dbReference>
<evidence type="ECO:0000313" key="2">
    <source>
        <dbReference type="EMBL" id="TRU26976.1"/>
    </source>
</evidence>
<accession>A0A552DXN0</accession>
<sequence>MAQIEVLGGEIPTGKWDTKYLFQDVFPEIVINVDGEFRKLDLNTIKSAEIVDQEQIKSIAASAGWGLAAGLALGLVTGGLGLIAGGVAGALAKGQKTVVTFMCELSDGRKFIAATDSQTWKKVMGITMTPEDKRFKRKALPTAKITSI</sequence>
<protein>
    <submittedName>
        <fullName evidence="2">Uncharacterized protein</fullName>
    </submittedName>
</protein>